<evidence type="ECO:0000313" key="3">
    <source>
        <dbReference type="EMBL" id="KAF7358315.1"/>
    </source>
</evidence>
<dbReference type="AlphaFoldDB" id="A0A8H7D1R5"/>
<protein>
    <submittedName>
        <fullName evidence="3">Uncharacterized protein</fullName>
    </submittedName>
</protein>
<feature type="chain" id="PRO_5034914615" evidence="2">
    <location>
        <begin position="21"/>
        <end position="178"/>
    </location>
</feature>
<keyword evidence="4" id="KW-1185">Reference proteome</keyword>
<name>A0A8H7D1R5_9AGAR</name>
<accession>A0A8H7D1R5</accession>
<comment type="caution">
    <text evidence="3">The sequence shown here is derived from an EMBL/GenBank/DDBJ whole genome shotgun (WGS) entry which is preliminary data.</text>
</comment>
<dbReference type="Proteomes" id="UP000620124">
    <property type="component" value="Unassembled WGS sequence"/>
</dbReference>
<evidence type="ECO:0000256" key="2">
    <source>
        <dbReference type="SAM" id="SignalP"/>
    </source>
</evidence>
<proteinExistence type="predicted"/>
<keyword evidence="2" id="KW-0732">Signal</keyword>
<evidence type="ECO:0000313" key="4">
    <source>
        <dbReference type="Proteomes" id="UP000620124"/>
    </source>
</evidence>
<dbReference type="OrthoDB" id="4991875at2759"/>
<evidence type="ECO:0000256" key="1">
    <source>
        <dbReference type="SAM" id="MobiDB-lite"/>
    </source>
</evidence>
<sequence length="178" mass="18054">MAAGIVQLFALVVALHFAAASPTPQFVTVADPFASVPVPIYASVAGVDLQGHTTYVYGLFDSVATDYNVVVAGAGYYSVTENLVSAGQTFAIGGECGLQGSVAACTVEYPTSTTVFTESGLGVIVFNTGPFSGATATAPPTGRPGSSAPTNAPNSGHRMSSPVLAFVLISLSLGYYLF</sequence>
<feature type="signal peptide" evidence="2">
    <location>
        <begin position="1"/>
        <end position="20"/>
    </location>
</feature>
<feature type="region of interest" description="Disordered" evidence="1">
    <location>
        <begin position="136"/>
        <end position="157"/>
    </location>
</feature>
<dbReference type="EMBL" id="JACAZI010000006">
    <property type="protein sequence ID" value="KAF7358315.1"/>
    <property type="molecule type" value="Genomic_DNA"/>
</dbReference>
<organism evidence="3 4">
    <name type="scientific">Mycena venus</name>
    <dbReference type="NCBI Taxonomy" id="2733690"/>
    <lineage>
        <taxon>Eukaryota</taxon>
        <taxon>Fungi</taxon>
        <taxon>Dikarya</taxon>
        <taxon>Basidiomycota</taxon>
        <taxon>Agaricomycotina</taxon>
        <taxon>Agaricomycetes</taxon>
        <taxon>Agaricomycetidae</taxon>
        <taxon>Agaricales</taxon>
        <taxon>Marasmiineae</taxon>
        <taxon>Mycenaceae</taxon>
        <taxon>Mycena</taxon>
    </lineage>
</organism>
<reference evidence="3" key="1">
    <citation type="submission" date="2020-05" db="EMBL/GenBank/DDBJ databases">
        <title>Mycena genomes resolve the evolution of fungal bioluminescence.</title>
        <authorList>
            <person name="Tsai I.J."/>
        </authorList>
    </citation>
    <scope>NUCLEOTIDE SEQUENCE</scope>
    <source>
        <strain evidence="3">CCC161011</strain>
    </source>
</reference>
<gene>
    <name evidence="3" type="ORF">MVEN_00880900</name>
</gene>
<feature type="compositionally biased region" description="Polar residues" evidence="1">
    <location>
        <begin position="147"/>
        <end position="157"/>
    </location>
</feature>